<dbReference type="EMBL" id="CAJVCH010092893">
    <property type="protein sequence ID" value="CAG7722846.1"/>
    <property type="molecule type" value="Genomic_DNA"/>
</dbReference>
<dbReference type="Proteomes" id="UP000708208">
    <property type="component" value="Unassembled WGS sequence"/>
</dbReference>
<sequence length="96" mass="10803">MGMEPLLEEKKVWERELEWTGNPVELFLEEHDCNNIIGSGIFFPVQGRTTAMRDPPMPNSNKDMNSQWLSAQELHGRMTRGMATTNVRKGSVPGSG</sequence>
<keyword evidence="3" id="KW-1185">Reference proteome</keyword>
<name>A0A8J2JME3_9HEXA</name>
<accession>A0A8J2JME3</accession>
<evidence type="ECO:0000313" key="2">
    <source>
        <dbReference type="EMBL" id="CAG7722846.1"/>
    </source>
</evidence>
<evidence type="ECO:0000313" key="3">
    <source>
        <dbReference type="Proteomes" id="UP000708208"/>
    </source>
</evidence>
<gene>
    <name evidence="2" type="ORF">AFUS01_LOCUS11956</name>
</gene>
<proteinExistence type="predicted"/>
<comment type="caution">
    <text evidence="2">The sequence shown here is derived from an EMBL/GenBank/DDBJ whole genome shotgun (WGS) entry which is preliminary data.</text>
</comment>
<evidence type="ECO:0000256" key="1">
    <source>
        <dbReference type="SAM" id="MobiDB-lite"/>
    </source>
</evidence>
<organism evidence="2 3">
    <name type="scientific">Allacma fusca</name>
    <dbReference type="NCBI Taxonomy" id="39272"/>
    <lineage>
        <taxon>Eukaryota</taxon>
        <taxon>Metazoa</taxon>
        <taxon>Ecdysozoa</taxon>
        <taxon>Arthropoda</taxon>
        <taxon>Hexapoda</taxon>
        <taxon>Collembola</taxon>
        <taxon>Symphypleona</taxon>
        <taxon>Sminthuridae</taxon>
        <taxon>Allacma</taxon>
    </lineage>
</organism>
<dbReference type="AlphaFoldDB" id="A0A8J2JME3"/>
<protein>
    <submittedName>
        <fullName evidence="2">Uncharacterized protein</fullName>
    </submittedName>
</protein>
<feature type="region of interest" description="Disordered" evidence="1">
    <location>
        <begin position="77"/>
        <end position="96"/>
    </location>
</feature>
<reference evidence="2" key="1">
    <citation type="submission" date="2021-06" db="EMBL/GenBank/DDBJ databases">
        <authorList>
            <person name="Hodson N. C."/>
            <person name="Mongue J. A."/>
            <person name="Jaron S. K."/>
        </authorList>
    </citation>
    <scope>NUCLEOTIDE SEQUENCE</scope>
</reference>